<keyword evidence="1" id="KW-1133">Transmembrane helix</keyword>
<feature type="transmembrane region" description="Helical" evidence="1">
    <location>
        <begin position="242"/>
        <end position="260"/>
    </location>
</feature>
<comment type="caution">
    <text evidence="2">The sequence shown here is derived from an EMBL/GenBank/DDBJ whole genome shotgun (WGS) entry which is preliminary data.</text>
</comment>
<sequence>MKKTWLLALLMLAVLADLGLTYVQHTHLPLDGDLAAIVVPRADYAPVLHDPFGWTVLTTGGWYSAPNRFFSHITLREYCLRVPLLLQAFTTPIASVYVALALLSVGVQALLLYVLGWYATGTRRLSNWRLWLAMALMAPFFQTTGYNGQMSVVDNSFTYTFFYALPLLALLVLLWPLYRAASQQQPLRVGGPQLVAMLLLVVVLAFSGPIIAGVVLVLLLGVGLHAARQRWPLPATRWLANLPGRAGLGLAGRALFVLALHRAAQYRKPDGYAAPRAALPAGAPRYLG</sequence>
<dbReference type="EMBL" id="JBHUFD010000001">
    <property type="protein sequence ID" value="MFD1871758.1"/>
    <property type="molecule type" value="Genomic_DNA"/>
</dbReference>
<keyword evidence="3" id="KW-1185">Reference proteome</keyword>
<dbReference type="RefSeq" id="WP_382312079.1">
    <property type="nucleotide sequence ID" value="NZ_JBHUFD010000001.1"/>
</dbReference>
<keyword evidence="1" id="KW-0812">Transmembrane</keyword>
<feature type="transmembrane region" description="Helical" evidence="1">
    <location>
        <begin position="198"/>
        <end position="222"/>
    </location>
</feature>
<evidence type="ECO:0000313" key="2">
    <source>
        <dbReference type="EMBL" id="MFD1871758.1"/>
    </source>
</evidence>
<feature type="transmembrane region" description="Helical" evidence="1">
    <location>
        <begin position="160"/>
        <end position="178"/>
    </location>
</feature>
<gene>
    <name evidence="2" type="ORF">ACFSDX_04935</name>
</gene>
<evidence type="ECO:0000313" key="3">
    <source>
        <dbReference type="Proteomes" id="UP001597197"/>
    </source>
</evidence>
<evidence type="ECO:0000256" key="1">
    <source>
        <dbReference type="SAM" id="Phobius"/>
    </source>
</evidence>
<feature type="transmembrane region" description="Helical" evidence="1">
    <location>
        <begin position="94"/>
        <end position="118"/>
    </location>
</feature>
<feature type="transmembrane region" description="Helical" evidence="1">
    <location>
        <begin position="130"/>
        <end position="148"/>
    </location>
</feature>
<protein>
    <submittedName>
        <fullName evidence="2">Uncharacterized protein</fullName>
    </submittedName>
</protein>
<organism evidence="2 3">
    <name type="scientific">Hymenobacter bucti</name>
    <dbReference type="NCBI Taxonomy" id="1844114"/>
    <lineage>
        <taxon>Bacteria</taxon>
        <taxon>Pseudomonadati</taxon>
        <taxon>Bacteroidota</taxon>
        <taxon>Cytophagia</taxon>
        <taxon>Cytophagales</taxon>
        <taxon>Hymenobacteraceae</taxon>
        <taxon>Hymenobacter</taxon>
    </lineage>
</organism>
<reference evidence="3" key="1">
    <citation type="journal article" date="2019" name="Int. J. Syst. Evol. Microbiol.">
        <title>The Global Catalogue of Microorganisms (GCM) 10K type strain sequencing project: providing services to taxonomists for standard genome sequencing and annotation.</title>
        <authorList>
            <consortium name="The Broad Institute Genomics Platform"/>
            <consortium name="The Broad Institute Genome Sequencing Center for Infectious Disease"/>
            <person name="Wu L."/>
            <person name="Ma J."/>
        </authorList>
    </citation>
    <scope>NUCLEOTIDE SEQUENCE [LARGE SCALE GENOMIC DNA]</scope>
    <source>
        <strain evidence="3">CGMCC 1.15795</strain>
    </source>
</reference>
<proteinExistence type="predicted"/>
<keyword evidence="1" id="KW-0472">Membrane</keyword>
<name>A0ABW4QQ91_9BACT</name>
<dbReference type="Proteomes" id="UP001597197">
    <property type="component" value="Unassembled WGS sequence"/>
</dbReference>
<accession>A0ABW4QQ91</accession>